<dbReference type="SUPFAM" id="SSF53474">
    <property type="entry name" value="alpha/beta-Hydrolases"/>
    <property type="match status" value="1"/>
</dbReference>
<name>A0A139HIQ2_9PEZI</name>
<feature type="region of interest" description="Disordered" evidence="3">
    <location>
        <begin position="178"/>
        <end position="197"/>
    </location>
</feature>
<feature type="domain" description="Carrier" evidence="4">
    <location>
        <begin position="618"/>
        <end position="699"/>
    </location>
</feature>
<dbReference type="Proteomes" id="UP000070133">
    <property type="component" value="Unassembled WGS sequence"/>
</dbReference>
<dbReference type="InterPro" id="IPR029058">
    <property type="entry name" value="AB_hydrolase_fold"/>
</dbReference>
<evidence type="ECO:0000313" key="6">
    <source>
        <dbReference type="Proteomes" id="UP000070133"/>
    </source>
</evidence>
<dbReference type="GO" id="GO:0019748">
    <property type="term" value="P:secondary metabolic process"/>
    <property type="evidence" value="ECO:0007669"/>
    <property type="project" value="TreeGrafter"/>
</dbReference>
<dbReference type="OrthoDB" id="10253869at2759"/>
<evidence type="ECO:0000256" key="3">
    <source>
        <dbReference type="SAM" id="MobiDB-lite"/>
    </source>
</evidence>
<dbReference type="STRING" id="321146.A0A139HIQ2"/>
<feature type="compositionally biased region" description="Basic and acidic residues" evidence="3">
    <location>
        <begin position="180"/>
        <end position="189"/>
    </location>
</feature>
<evidence type="ECO:0000256" key="2">
    <source>
        <dbReference type="ARBA" id="ARBA00022598"/>
    </source>
</evidence>
<proteinExistence type="inferred from homology"/>
<dbReference type="AlphaFoldDB" id="A0A139HIQ2"/>
<dbReference type="Gene3D" id="3.40.50.1820">
    <property type="entry name" value="alpha/beta hydrolase"/>
    <property type="match status" value="1"/>
</dbReference>
<dbReference type="InterPro" id="IPR001031">
    <property type="entry name" value="Thioesterase"/>
</dbReference>
<dbReference type="Gene3D" id="3.30.300.30">
    <property type="match status" value="1"/>
</dbReference>
<dbReference type="InterPro" id="IPR045851">
    <property type="entry name" value="AMP-bd_C_sf"/>
</dbReference>
<dbReference type="SUPFAM" id="SSF56801">
    <property type="entry name" value="Acetyl-CoA synthetase-like"/>
    <property type="match status" value="1"/>
</dbReference>
<organism evidence="5 6">
    <name type="scientific">Pseudocercospora eumusae</name>
    <dbReference type="NCBI Taxonomy" id="321146"/>
    <lineage>
        <taxon>Eukaryota</taxon>
        <taxon>Fungi</taxon>
        <taxon>Dikarya</taxon>
        <taxon>Ascomycota</taxon>
        <taxon>Pezizomycotina</taxon>
        <taxon>Dothideomycetes</taxon>
        <taxon>Dothideomycetidae</taxon>
        <taxon>Mycosphaerellales</taxon>
        <taxon>Mycosphaerellaceae</taxon>
        <taxon>Pseudocercospora</taxon>
    </lineage>
</organism>
<dbReference type="InterPro" id="IPR000873">
    <property type="entry name" value="AMP-dep_synth/lig_dom"/>
</dbReference>
<dbReference type="InterPro" id="IPR042099">
    <property type="entry name" value="ANL_N_sf"/>
</dbReference>
<dbReference type="Gene3D" id="3.40.50.12780">
    <property type="entry name" value="N-terminal domain of ligase-like"/>
    <property type="match status" value="1"/>
</dbReference>
<dbReference type="PROSITE" id="PS50075">
    <property type="entry name" value="CARRIER"/>
    <property type="match status" value="1"/>
</dbReference>
<comment type="caution">
    <text evidence="5">The sequence shown here is derived from an EMBL/GenBank/DDBJ whole genome shotgun (WGS) entry which is preliminary data.</text>
</comment>
<dbReference type="InterPro" id="IPR009081">
    <property type="entry name" value="PP-bd_ACP"/>
</dbReference>
<evidence type="ECO:0000259" key="4">
    <source>
        <dbReference type="PROSITE" id="PS50075"/>
    </source>
</evidence>
<dbReference type="Pfam" id="PF00975">
    <property type="entry name" value="Thioesterase"/>
    <property type="match status" value="1"/>
</dbReference>
<dbReference type="GO" id="GO:0016405">
    <property type="term" value="F:CoA-ligase activity"/>
    <property type="evidence" value="ECO:0007669"/>
    <property type="project" value="TreeGrafter"/>
</dbReference>
<keyword evidence="2" id="KW-0436">Ligase</keyword>
<dbReference type="PROSITE" id="PS00455">
    <property type="entry name" value="AMP_BINDING"/>
    <property type="match status" value="1"/>
</dbReference>
<dbReference type="Gene3D" id="1.10.1200.10">
    <property type="entry name" value="ACP-like"/>
    <property type="match status" value="1"/>
</dbReference>
<reference evidence="5 6" key="1">
    <citation type="submission" date="2015-07" db="EMBL/GenBank/DDBJ databases">
        <title>Comparative genomics of the Sigatoka disease complex on banana suggests a link between parallel evolutionary changes in Pseudocercospora fijiensis and Pseudocercospora eumusae and increased virulence on the banana host.</title>
        <authorList>
            <person name="Chang T.-C."/>
            <person name="Salvucci A."/>
            <person name="Crous P.W."/>
            <person name="Stergiopoulos I."/>
        </authorList>
    </citation>
    <scope>NUCLEOTIDE SEQUENCE [LARGE SCALE GENOMIC DNA]</scope>
    <source>
        <strain evidence="5 6">CBS 114824</strain>
    </source>
</reference>
<dbReference type="Pfam" id="PF00550">
    <property type="entry name" value="PP-binding"/>
    <property type="match status" value="1"/>
</dbReference>
<dbReference type="PANTHER" id="PTHR24096">
    <property type="entry name" value="LONG-CHAIN-FATTY-ACID--COA LIGASE"/>
    <property type="match status" value="1"/>
</dbReference>
<dbReference type="EMBL" id="LFZN01000044">
    <property type="protein sequence ID" value="KXT02272.1"/>
    <property type="molecule type" value="Genomic_DNA"/>
</dbReference>
<dbReference type="SUPFAM" id="SSF47336">
    <property type="entry name" value="ACP-like"/>
    <property type="match status" value="1"/>
</dbReference>
<dbReference type="InterPro" id="IPR020845">
    <property type="entry name" value="AMP-binding_CS"/>
</dbReference>
<dbReference type="Pfam" id="PF00501">
    <property type="entry name" value="AMP-binding"/>
    <property type="match status" value="1"/>
</dbReference>
<comment type="similarity">
    <text evidence="1">Belongs to the ATP-dependent AMP-binding enzyme family.</text>
</comment>
<sequence>MPGPKPPGVQDPTTFMYSGSIRFDIVVANNNMNVTKVHSSSAEPAHLLGLLTKAAASGNGLVFVDNDMNSAPTRVSYSKLLELAQERAAALRGSAVQNPGQIVLTYFDTHYENILWFWSVIAAGGVGAIISPLSNEPRAAAGQLQNLKNLFGDAPLITNAKFSQTFAARDLNVKITSELESQKPQHHEPATTTPEPDDIATILFTSGSTGHSKAVQYSHSQLIASAKAKVNHLGSEGKTFMSWISFDHSANFCEVHLQSMYAGTDQVHVPTSALVIEPYRFYKLLSDFQVGYTFTPNFFLASATRSFHAASIPDAKTWNLSNLRTIMCAGEANRTETLAAADEVLRALGAPAHSIRAAYGLSETCSACFYCLDTPQYDVARGSKFASAGTHLPGVVEMKVLTEEGTESDEGVLYLRGTLVFKGYYNNAAATEQCMTSEGWFNTGDIARIDENGNLHLLGRQKEILILHGNNYSSFELEYSLETSNIAGLTTSYTAVFSTWDERKQSEAVVVLFNPTEEAIGPKRLRETLRAIDRVVFNFASERALHIIPLPKSLLPKSTIGKLSRARLKKEYEAGSFDDYLADELLRVPGAPAVNETSTSAVNGIADKVDSPQAVNGEPTTPMEREVAAVFASVLNVSADSLLRGGDHALLSSGVNSLGFIKAKRYLEKALDMDREIPMQILTRCTSVAQLAHELTLMGTTSAEYDPIVPLVTKGSKQTLFLLPPGAGEFLCWLALLEYLPDRPLYAVRARGLHGPEPVFNSLEEMLDIYYAAIRRTKPHGPYAFFGYCWGGLLAFELGKKFIAAGEQVAFCGGLDNPPDIRRALGHVRYRSVLSDFIPALTGMSPEEAKAFVDETSEMEDPEFYEAVHRRLPPAVLQENGGLTVQRIKAYGKVEDCHRRMAWDYKPEGKVPVVDIFAPNALPLFDTSGFESWRAVLDQWQNHSDDTRVHAIPGNHYTVLKQPDIVEFQKSLNAALEARGL</sequence>
<dbReference type="InterPro" id="IPR036736">
    <property type="entry name" value="ACP-like_sf"/>
</dbReference>
<evidence type="ECO:0000256" key="1">
    <source>
        <dbReference type="ARBA" id="ARBA00006432"/>
    </source>
</evidence>
<accession>A0A139HIQ2</accession>
<protein>
    <recommendedName>
        <fullName evidence="4">Carrier domain-containing protein</fullName>
    </recommendedName>
</protein>
<evidence type="ECO:0000313" key="5">
    <source>
        <dbReference type="EMBL" id="KXT02272.1"/>
    </source>
</evidence>
<dbReference type="PANTHER" id="PTHR24096:SF149">
    <property type="entry name" value="AMP-BINDING DOMAIN-CONTAINING PROTEIN-RELATED"/>
    <property type="match status" value="1"/>
</dbReference>
<gene>
    <name evidence="5" type="ORF">AC578_5045</name>
</gene>
<keyword evidence="6" id="KW-1185">Reference proteome</keyword>